<dbReference type="EC" id="5.6.2.1" evidence="3"/>
<keyword evidence="6" id="KW-0238">DNA-binding</keyword>
<dbReference type="CDD" id="cd00186">
    <property type="entry name" value="TOP1Ac"/>
    <property type="match status" value="1"/>
</dbReference>
<gene>
    <name evidence="14" type="ORF">HMPREF9449_02575</name>
</gene>
<evidence type="ECO:0000313" key="15">
    <source>
        <dbReference type="Proteomes" id="UP000004892"/>
    </source>
</evidence>
<keyword evidence="15" id="KW-1185">Reference proteome</keyword>
<evidence type="ECO:0000256" key="10">
    <source>
        <dbReference type="ARBA" id="ARBA00032235"/>
    </source>
</evidence>
<dbReference type="HOGENOM" id="CLU_002929_5_2_10"/>
<organism evidence="14 15">
    <name type="scientific">Odoribacter laneus YIT 12061</name>
    <dbReference type="NCBI Taxonomy" id="742817"/>
    <lineage>
        <taxon>Bacteria</taxon>
        <taxon>Pseudomonadati</taxon>
        <taxon>Bacteroidota</taxon>
        <taxon>Bacteroidia</taxon>
        <taxon>Bacteroidales</taxon>
        <taxon>Odoribacteraceae</taxon>
        <taxon>Odoribacter</taxon>
    </lineage>
</organism>
<dbReference type="EMBL" id="ADMC01000027">
    <property type="protein sequence ID" value="EHP45989.1"/>
    <property type="molecule type" value="Genomic_DNA"/>
</dbReference>
<dbReference type="RefSeq" id="WP_009137719.1">
    <property type="nucleotide sequence ID" value="NZ_JH594597.1"/>
</dbReference>
<name>H1DJY9_9BACT</name>
<dbReference type="PRINTS" id="PR00417">
    <property type="entry name" value="PRTPISMRASEI"/>
</dbReference>
<dbReference type="InterPro" id="IPR003602">
    <property type="entry name" value="Topo_IA_DNA-bd_dom"/>
</dbReference>
<dbReference type="InterPro" id="IPR023405">
    <property type="entry name" value="Topo_IA_core_domain"/>
</dbReference>
<protein>
    <recommendedName>
        <fullName evidence="3">DNA topoisomerase</fullName>
        <ecNumber evidence="3">5.6.2.1</ecNumber>
    </recommendedName>
    <alternativeName>
        <fullName evidence="11">Omega-protein</fullName>
    </alternativeName>
    <alternativeName>
        <fullName evidence="10">Relaxing enzyme</fullName>
    </alternativeName>
    <alternativeName>
        <fullName evidence="8">Swivelase</fullName>
    </alternativeName>
    <alternativeName>
        <fullName evidence="9">Untwisting enzyme</fullName>
    </alternativeName>
</protein>
<dbReference type="PANTHER" id="PTHR11390:SF21">
    <property type="entry name" value="DNA TOPOISOMERASE 3-ALPHA"/>
    <property type="match status" value="1"/>
</dbReference>
<keyword evidence="7 14" id="KW-0413">Isomerase</keyword>
<dbReference type="Pfam" id="PF01131">
    <property type="entry name" value="Topoisom_bac"/>
    <property type="match status" value="1"/>
</dbReference>
<comment type="catalytic activity">
    <reaction evidence="1">
        <text>ATP-independent breakage of single-stranded DNA, followed by passage and rejoining.</text>
        <dbReference type="EC" id="5.6.2.1"/>
    </reaction>
</comment>
<dbReference type="PANTHER" id="PTHR11390">
    <property type="entry name" value="PROKARYOTIC DNA TOPOISOMERASE"/>
    <property type="match status" value="1"/>
</dbReference>
<comment type="similarity">
    <text evidence="2">Belongs to the type IA topoisomerase family.</text>
</comment>
<keyword evidence="4" id="KW-0479">Metal-binding</keyword>
<dbReference type="InterPro" id="IPR005738">
    <property type="entry name" value="TopoIII"/>
</dbReference>
<evidence type="ECO:0000256" key="7">
    <source>
        <dbReference type="ARBA" id="ARBA00023235"/>
    </source>
</evidence>
<dbReference type="GO" id="GO:0046872">
    <property type="term" value="F:metal ion binding"/>
    <property type="evidence" value="ECO:0007669"/>
    <property type="project" value="UniProtKB-KW"/>
</dbReference>
<dbReference type="eggNOG" id="COG0550">
    <property type="taxonomic scope" value="Bacteria"/>
</dbReference>
<dbReference type="Gene3D" id="1.10.290.10">
    <property type="entry name" value="Topoisomerase I, domain 4"/>
    <property type="match status" value="1"/>
</dbReference>
<dbReference type="SMART" id="SM00437">
    <property type="entry name" value="TOP1Ac"/>
    <property type="match status" value="1"/>
</dbReference>
<evidence type="ECO:0000256" key="1">
    <source>
        <dbReference type="ARBA" id="ARBA00000213"/>
    </source>
</evidence>
<dbReference type="InterPro" id="IPR013826">
    <property type="entry name" value="Topo_IA_cen_sub3"/>
</dbReference>
<dbReference type="GO" id="GO:0006310">
    <property type="term" value="P:DNA recombination"/>
    <property type="evidence" value="ECO:0007669"/>
    <property type="project" value="TreeGrafter"/>
</dbReference>
<proteinExistence type="inferred from homology"/>
<dbReference type="Gene3D" id="3.40.50.140">
    <property type="match status" value="1"/>
</dbReference>
<evidence type="ECO:0000313" key="14">
    <source>
        <dbReference type="EMBL" id="EHP45989.1"/>
    </source>
</evidence>
<dbReference type="InterPro" id="IPR034144">
    <property type="entry name" value="TOPRIM_TopoIII"/>
</dbReference>
<dbReference type="NCBIfam" id="NF005829">
    <property type="entry name" value="PRK07726.1"/>
    <property type="match status" value="1"/>
</dbReference>
<dbReference type="GeneID" id="98070111"/>
<dbReference type="InterPro" id="IPR000380">
    <property type="entry name" value="Topo_IA"/>
</dbReference>
<evidence type="ECO:0000259" key="12">
    <source>
        <dbReference type="PROSITE" id="PS50880"/>
    </source>
</evidence>
<dbReference type="SMART" id="SM00436">
    <property type="entry name" value="TOP1Bc"/>
    <property type="match status" value="1"/>
</dbReference>
<dbReference type="Gene3D" id="2.70.20.10">
    <property type="entry name" value="Topoisomerase I, domain 3"/>
    <property type="match status" value="1"/>
</dbReference>
<dbReference type="InterPro" id="IPR013497">
    <property type="entry name" value="Topo_IA_cen"/>
</dbReference>
<dbReference type="STRING" id="742817.HMPREF9449_02575"/>
<dbReference type="InterPro" id="IPR006171">
    <property type="entry name" value="TOPRIM_dom"/>
</dbReference>
<dbReference type="GO" id="GO:0006265">
    <property type="term" value="P:DNA topological change"/>
    <property type="evidence" value="ECO:0007669"/>
    <property type="project" value="InterPro"/>
</dbReference>
<evidence type="ECO:0000256" key="4">
    <source>
        <dbReference type="ARBA" id="ARBA00022723"/>
    </source>
</evidence>
<accession>H1DJY9</accession>
<dbReference type="Pfam" id="PF01751">
    <property type="entry name" value="Toprim"/>
    <property type="match status" value="1"/>
</dbReference>
<dbReference type="GO" id="GO:0006281">
    <property type="term" value="P:DNA repair"/>
    <property type="evidence" value="ECO:0007669"/>
    <property type="project" value="TreeGrafter"/>
</dbReference>
<dbReference type="InterPro" id="IPR013824">
    <property type="entry name" value="Topo_IA_cen_sub1"/>
</dbReference>
<evidence type="ECO:0000256" key="2">
    <source>
        <dbReference type="ARBA" id="ARBA00009446"/>
    </source>
</evidence>
<dbReference type="PATRIC" id="fig|742817.3.peg.2756"/>
<dbReference type="Proteomes" id="UP000004892">
    <property type="component" value="Unassembled WGS sequence"/>
</dbReference>
<evidence type="ECO:0000256" key="6">
    <source>
        <dbReference type="ARBA" id="ARBA00023125"/>
    </source>
</evidence>
<dbReference type="Pfam" id="PF13342">
    <property type="entry name" value="Toprim_Crpt"/>
    <property type="match status" value="1"/>
</dbReference>
<keyword evidence="5" id="KW-0799">Topoisomerase</keyword>
<evidence type="ECO:0000256" key="8">
    <source>
        <dbReference type="ARBA" id="ARBA00030003"/>
    </source>
</evidence>
<feature type="domain" description="Toprim" evidence="12">
    <location>
        <begin position="1"/>
        <end position="134"/>
    </location>
</feature>
<dbReference type="InterPro" id="IPR003601">
    <property type="entry name" value="Topo_IA_2"/>
</dbReference>
<feature type="domain" description="Topo IA-type catalytic" evidence="13">
    <location>
        <begin position="151"/>
        <end position="578"/>
    </location>
</feature>
<dbReference type="NCBIfam" id="TIGR01056">
    <property type="entry name" value="topB"/>
    <property type="match status" value="1"/>
</dbReference>
<comment type="caution">
    <text evidence="14">The sequence shown here is derived from an EMBL/GenBank/DDBJ whole genome shotgun (WGS) entry which is preliminary data.</text>
</comment>
<dbReference type="CDD" id="cd03362">
    <property type="entry name" value="TOPRIM_TopoIA_TopoIII"/>
    <property type="match status" value="1"/>
</dbReference>
<evidence type="ECO:0000256" key="5">
    <source>
        <dbReference type="ARBA" id="ARBA00023029"/>
    </source>
</evidence>
<dbReference type="SMART" id="SM00493">
    <property type="entry name" value="TOPRIM"/>
    <property type="match status" value="1"/>
</dbReference>
<dbReference type="PROSITE" id="PS50880">
    <property type="entry name" value="TOPRIM"/>
    <property type="match status" value="1"/>
</dbReference>
<dbReference type="SUPFAM" id="SSF56712">
    <property type="entry name" value="Prokaryotic type I DNA topoisomerase"/>
    <property type="match status" value="1"/>
</dbReference>
<dbReference type="AlphaFoldDB" id="H1DJY9"/>
<dbReference type="Gene3D" id="1.10.460.10">
    <property type="entry name" value="Topoisomerase I, domain 2"/>
    <property type="match status" value="1"/>
</dbReference>
<evidence type="ECO:0000256" key="11">
    <source>
        <dbReference type="ARBA" id="ARBA00032877"/>
    </source>
</evidence>
<dbReference type="GO" id="GO:0003917">
    <property type="term" value="F:DNA topoisomerase type I (single strand cut, ATP-independent) activity"/>
    <property type="evidence" value="ECO:0007669"/>
    <property type="project" value="UniProtKB-EC"/>
</dbReference>
<evidence type="ECO:0000259" key="13">
    <source>
        <dbReference type="PROSITE" id="PS52039"/>
    </source>
</evidence>
<evidence type="ECO:0000256" key="9">
    <source>
        <dbReference type="ARBA" id="ARBA00031985"/>
    </source>
</evidence>
<dbReference type="InterPro" id="IPR025589">
    <property type="entry name" value="Toprim_C_rpt"/>
</dbReference>
<reference evidence="14 15" key="1">
    <citation type="submission" date="2012-01" db="EMBL/GenBank/DDBJ databases">
        <title>The Genome Sequence of Odoribacter laneus YIT 12061.</title>
        <authorList>
            <consortium name="The Broad Institute Genome Sequencing Platform"/>
            <person name="Earl A."/>
            <person name="Ward D."/>
            <person name="Feldgarden M."/>
            <person name="Gevers D."/>
            <person name="Morotomi M."/>
            <person name="Young S.K."/>
            <person name="Zeng Q."/>
            <person name="Gargeya S."/>
            <person name="Fitzgerald M."/>
            <person name="Haas B."/>
            <person name="Abouelleil A."/>
            <person name="Alvarado L."/>
            <person name="Arachchi H.M."/>
            <person name="Berlin A."/>
            <person name="Chapman S.B."/>
            <person name="Gearin G."/>
            <person name="Goldberg J."/>
            <person name="Griggs A."/>
            <person name="Gujja S."/>
            <person name="Hansen M."/>
            <person name="Heiman D."/>
            <person name="Howarth C."/>
            <person name="Larimer J."/>
            <person name="Lui A."/>
            <person name="MacDonald P.J.P."/>
            <person name="McCowen C."/>
            <person name="Montmayeur A."/>
            <person name="Murphy C."/>
            <person name="Neiman D."/>
            <person name="Pearson M."/>
            <person name="Priest M."/>
            <person name="Roberts A."/>
            <person name="Saif S."/>
            <person name="Shea T."/>
            <person name="Sisk P."/>
            <person name="Stolte C."/>
            <person name="Sykes S."/>
            <person name="Wortman J."/>
            <person name="Nusbaum C."/>
            <person name="Birren B."/>
        </authorList>
    </citation>
    <scope>NUCLEOTIDE SEQUENCE [LARGE SCALE GENOMIC DNA]</scope>
    <source>
        <strain evidence="14 15">YIT 12061</strain>
    </source>
</reference>
<sequence length="707" mass="80134">MKMCIAEKPSVAKEIAQVLGATTRHNGYLEGNGYCVTWTFGHLCSLQEPHEYTEKWKTWNLNTLPMIPSKFRIKLIDEEGIKKQFAIIEELVAKAELIVNCGDAGQEGELIQRWVLTKAKCQVPVKRLWISSLTEEAIREGFEKLMDARDFDTLYAAGSARAIGDWLLGMNATRAYTLKYGDGKNVLSIGRVQTPTLALVVERQKAIENFKPETYWEIRTNYRGGLFSCLRGRFNKKEEAEALLQQILPLNLEIISVERKKAMESPPKLFDLTLLQVECNRKYAFTADHTLKIIQSLYEKKLTTYPRVDTYFLPNDQYPKISGILKGLKPYADLVAPLLSGAKIKKSPKVFNDKKITDHHAIIPTGVFSYDMTPDEKRVYDLVARHFIAAFYPDCEIANTLVLAKIGEEDFKATGKQILQPAWRVVFGTVTDKQNEENVLPAYEKGEQGPHSPEILEKETQPPKYYTEADLLRAMETAGKQIEDEELRDLMKENGIGRPSTRAGIIETLQKRHYIRKDKKRLLATPTGIELIHTIQNELLKSAELTGQWERKLRMIEDGKYEISGFMEELKNMVNEIIHFVKHSSAKTIATPQEEAKTEDTAKKKNTTKSLKESSPLLCPKCGKGTVLKGKTAWGCSLYKKSCDFLIPIEIAGKKLTQKQVETLVRKGETGILNGFKDSSGMAESGVLKLDPTYKVYFEKSNKKEKT</sequence>
<dbReference type="GO" id="GO:0003677">
    <property type="term" value="F:DNA binding"/>
    <property type="evidence" value="ECO:0007669"/>
    <property type="project" value="UniProtKB-KW"/>
</dbReference>
<dbReference type="GO" id="GO:0043597">
    <property type="term" value="C:cytoplasmic replication fork"/>
    <property type="evidence" value="ECO:0007669"/>
    <property type="project" value="TreeGrafter"/>
</dbReference>
<dbReference type="PROSITE" id="PS52039">
    <property type="entry name" value="TOPO_IA_2"/>
    <property type="match status" value="1"/>
</dbReference>
<dbReference type="InterPro" id="IPR013825">
    <property type="entry name" value="Topo_IA_cen_sub2"/>
</dbReference>
<evidence type="ECO:0000256" key="3">
    <source>
        <dbReference type="ARBA" id="ARBA00012891"/>
    </source>
</evidence>